<evidence type="ECO:0000256" key="1">
    <source>
        <dbReference type="SAM" id="Coils"/>
    </source>
</evidence>
<dbReference type="Gene3D" id="1.20.1280.50">
    <property type="match status" value="1"/>
</dbReference>
<evidence type="ECO:0000313" key="5">
    <source>
        <dbReference type="Proteomes" id="UP001437256"/>
    </source>
</evidence>
<reference evidence="4 5" key="1">
    <citation type="submission" date="2024-05" db="EMBL/GenBank/DDBJ databases">
        <title>A draft genome resource for the thread blight pathogen Marasmius tenuissimus strain MS-2.</title>
        <authorList>
            <person name="Yulfo-Soto G.E."/>
            <person name="Baruah I.K."/>
            <person name="Amoako-Attah I."/>
            <person name="Bukari Y."/>
            <person name="Meinhardt L.W."/>
            <person name="Bailey B.A."/>
            <person name="Cohen S.P."/>
        </authorList>
    </citation>
    <scope>NUCLEOTIDE SEQUENCE [LARGE SCALE GENOMIC DNA]</scope>
    <source>
        <strain evidence="4 5">MS-2</strain>
    </source>
</reference>
<feature type="domain" description="F-box" evidence="3">
    <location>
        <begin position="50"/>
        <end position="102"/>
    </location>
</feature>
<evidence type="ECO:0000256" key="2">
    <source>
        <dbReference type="SAM" id="MobiDB-lite"/>
    </source>
</evidence>
<name>A0ABR3AA47_9AGAR</name>
<dbReference type="Pfam" id="PF12937">
    <property type="entry name" value="F-box-like"/>
    <property type="match status" value="1"/>
</dbReference>
<organism evidence="4 5">
    <name type="scientific">Marasmius tenuissimus</name>
    <dbReference type="NCBI Taxonomy" id="585030"/>
    <lineage>
        <taxon>Eukaryota</taxon>
        <taxon>Fungi</taxon>
        <taxon>Dikarya</taxon>
        <taxon>Basidiomycota</taxon>
        <taxon>Agaricomycotina</taxon>
        <taxon>Agaricomycetes</taxon>
        <taxon>Agaricomycetidae</taxon>
        <taxon>Agaricales</taxon>
        <taxon>Marasmiineae</taxon>
        <taxon>Marasmiaceae</taxon>
        <taxon>Marasmius</taxon>
    </lineage>
</organism>
<comment type="caution">
    <text evidence="4">The sequence shown here is derived from an EMBL/GenBank/DDBJ whole genome shotgun (WGS) entry which is preliminary data.</text>
</comment>
<gene>
    <name evidence="4" type="ORF">AAF712_002744</name>
</gene>
<feature type="compositionally biased region" description="Polar residues" evidence="2">
    <location>
        <begin position="485"/>
        <end position="494"/>
    </location>
</feature>
<dbReference type="PROSITE" id="PS50181">
    <property type="entry name" value="FBOX"/>
    <property type="match status" value="1"/>
</dbReference>
<feature type="compositionally biased region" description="Basic residues" evidence="2">
    <location>
        <begin position="510"/>
        <end position="522"/>
    </location>
</feature>
<accession>A0ABR3AA47</accession>
<sequence length="522" mass="59860">MSRIHDSLDDAGLELERYDEEIERVRGTLERLQQGRERLQREMDGNRGLFSSVRRLPSELLHSIFTFLSESECYSLAISRSGTVIHSPIFNVSRTSTFWRRIVYSIPELWRSIGVDIIGIDSKRRLLHLVNAYLQNSGQSPLIVQITDDDFSPEDDHYFDSIGNTGLDVFRALASHSGRWTKVDLRFRQDIFRMALETGSFHLPRLEELTIQSLQLTTSIRAACSKTLTLRILKVDNFTYYGIAFPYHTVQELVVGEIKSCQLFLRILPLCNNLKSLQVDRFWATRNHGTLSSASPSLPITCNHLGRLSLSLTHWERLSTLFASINLPAVAEIELRLSYEFDKSAWPSLDFVEMLRRSQCSLRRLKLHCCPLSDTHLLDLFKISPELEDFEFEEVSWMTCFTPHLLSSLTLPAEGLEDDGRQDTPLLPKLSRLLVRWMKAWDQPDAAEMGVAMLESRRDEYRLQRHQCARLDETSLSLYPDDTITGPTDSSDIYSSGEERGQSRGGQRGGQRRGARTKPTKR</sequence>
<proteinExistence type="predicted"/>
<protein>
    <recommendedName>
        <fullName evidence="3">F-box domain-containing protein</fullName>
    </recommendedName>
</protein>
<feature type="region of interest" description="Disordered" evidence="2">
    <location>
        <begin position="478"/>
        <end position="522"/>
    </location>
</feature>
<dbReference type="Gene3D" id="3.80.10.10">
    <property type="entry name" value="Ribonuclease Inhibitor"/>
    <property type="match status" value="1"/>
</dbReference>
<dbReference type="Proteomes" id="UP001437256">
    <property type="component" value="Unassembled WGS sequence"/>
</dbReference>
<dbReference type="SUPFAM" id="SSF52047">
    <property type="entry name" value="RNI-like"/>
    <property type="match status" value="1"/>
</dbReference>
<dbReference type="InterPro" id="IPR001810">
    <property type="entry name" value="F-box_dom"/>
</dbReference>
<evidence type="ECO:0000259" key="3">
    <source>
        <dbReference type="PROSITE" id="PS50181"/>
    </source>
</evidence>
<dbReference type="InterPro" id="IPR032675">
    <property type="entry name" value="LRR_dom_sf"/>
</dbReference>
<keyword evidence="1" id="KW-0175">Coiled coil</keyword>
<feature type="coiled-coil region" evidence="1">
    <location>
        <begin position="8"/>
        <end position="49"/>
    </location>
</feature>
<dbReference type="EMBL" id="JBBXMP010000008">
    <property type="protein sequence ID" value="KAL0070252.1"/>
    <property type="molecule type" value="Genomic_DNA"/>
</dbReference>
<keyword evidence="5" id="KW-1185">Reference proteome</keyword>
<evidence type="ECO:0000313" key="4">
    <source>
        <dbReference type="EMBL" id="KAL0070252.1"/>
    </source>
</evidence>